<dbReference type="PROSITE" id="PS01124">
    <property type="entry name" value="HTH_ARAC_FAMILY_2"/>
    <property type="match status" value="1"/>
</dbReference>
<evidence type="ECO:0000256" key="1">
    <source>
        <dbReference type="ARBA" id="ARBA00023015"/>
    </source>
</evidence>
<dbReference type="SUPFAM" id="SSF51215">
    <property type="entry name" value="Regulatory protein AraC"/>
    <property type="match status" value="1"/>
</dbReference>
<dbReference type="GO" id="GO:0003700">
    <property type="term" value="F:DNA-binding transcription factor activity"/>
    <property type="evidence" value="ECO:0007669"/>
    <property type="project" value="InterPro"/>
</dbReference>
<dbReference type="PANTHER" id="PTHR43280:SF28">
    <property type="entry name" value="HTH-TYPE TRANSCRIPTIONAL ACTIVATOR RHAS"/>
    <property type="match status" value="1"/>
</dbReference>
<evidence type="ECO:0000256" key="2">
    <source>
        <dbReference type="ARBA" id="ARBA00023125"/>
    </source>
</evidence>
<evidence type="ECO:0000256" key="3">
    <source>
        <dbReference type="ARBA" id="ARBA00023163"/>
    </source>
</evidence>
<keyword evidence="3" id="KW-0804">Transcription</keyword>
<dbReference type="EMBL" id="FUXA01000018">
    <property type="protein sequence ID" value="SKA01317.1"/>
    <property type="molecule type" value="Genomic_DNA"/>
</dbReference>
<reference evidence="5 6" key="1">
    <citation type="submission" date="2017-02" db="EMBL/GenBank/DDBJ databases">
        <authorList>
            <person name="Peterson S.W."/>
        </authorList>
    </citation>
    <scope>NUCLEOTIDE SEQUENCE [LARGE SCALE GENOMIC DNA]</scope>
    <source>
        <strain evidence="5 6">ATCC 17233</strain>
    </source>
</reference>
<accession>A0A1T4QCF3</accession>
<dbReference type="InterPro" id="IPR003313">
    <property type="entry name" value="AraC-bd"/>
</dbReference>
<name>A0A1T4QCF3_9FIRM</name>
<evidence type="ECO:0000313" key="5">
    <source>
        <dbReference type="EMBL" id="SKA01317.1"/>
    </source>
</evidence>
<feature type="domain" description="HTH araC/xylS-type" evidence="4">
    <location>
        <begin position="181"/>
        <end position="279"/>
    </location>
</feature>
<dbReference type="Gene3D" id="1.10.10.60">
    <property type="entry name" value="Homeodomain-like"/>
    <property type="match status" value="2"/>
</dbReference>
<dbReference type="SMART" id="SM00342">
    <property type="entry name" value="HTH_ARAC"/>
    <property type="match status" value="1"/>
</dbReference>
<keyword evidence="2 5" id="KW-0238">DNA-binding</keyword>
<keyword evidence="6" id="KW-1185">Reference proteome</keyword>
<dbReference type="InterPro" id="IPR018060">
    <property type="entry name" value="HTH_AraC"/>
</dbReference>
<gene>
    <name evidence="5" type="ORF">SAMN02745110_02347</name>
</gene>
<dbReference type="SUPFAM" id="SSF46689">
    <property type="entry name" value="Homeodomain-like"/>
    <property type="match status" value="2"/>
</dbReference>
<protein>
    <submittedName>
        <fullName evidence="5">AraC-type DNA-binding protein</fullName>
    </submittedName>
</protein>
<dbReference type="Gene3D" id="2.60.120.10">
    <property type="entry name" value="Jelly Rolls"/>
    <property type="match status" value="1"/>
</dbReference>
<organism evidence="5 6">
    <name type="scientific">Eubacterium ruminantium</name>
    <dbReference type="NCBI Taxonomy" id="42322"/>
    <lineage>
        <taxon>Bacteria</taxon>
        <taxon>Bacillati</taxon>
        <taxon>Bacillota</taxon>
        <taxon>Clostridia</taxon>
        <taxon>Eubacteriales</taxon>
        <taxon>Eubacteriaceae</taxon>
        <taxon>Eubacterium</taxon>
    </lineage>
</organism>
<dbReference type="RefSeq" id="WP_159444170.1">
    <property type="nucleotide sequence ID" value="NZ_FNHR01000018.1"/>
</dbReference>
<keyword evidence="1" id="KW-0805">Transcription regulation</keyword>
<dbReference type="InterPro" id="IPR020449">
    <property type="entry name" value="Tscrpt_reg_AraC-type_HTH"/>
</dbReference>
<dbReference type="InterPro" id="IPR014710">
    <property type="entry name" value="RmlC-like_jellyroll"/>
</dbReference>
<evidence type="ECO:0000259" key="4">
    <source>
        <dbReference type="PROSITE" id="PS01124"/>
    </source>
</evidence>
<dbReference type="InterPro" id="IPR037923">
    <property type="entry name" value="HTH-like"/>
</dbReference>
<dbReference type="Pfam" id="PF12833">
    <property type="entry name" value="HTH_18"/>
    <property type="match status" value="1"/>
</dbReference>
<dbReference type="PRINTS" id="PR00032">
    <property type="entry name" value="HTHARAC"/>
</dbReference>
<dbReference type="GO" id="GO:0043565">
    <property type="term" value="F:sequence-specific DNA binding"/>
    <property type="evidence" value="ECO:0007669"/>
    <property type="project" value="InterPro"/>
</dbReference>
<dbReference type="InterPro" id="IPR009057">
    <property type="entry name" value="Homeodomain-like_sf"/>
</dbReference>
<evidence type="ECO:0000313" key="6">
    <source>
        <dbReference type="Proteomes" id="UP000189857"/>
    </source>
</evidence>
<dbReference type="Proteomes" id="UP000189857">
    <property type="component" value="Unassembled WGS sequence"/>
</dbReference>
<dbReference type="PANTHER" id="PTHR43280">
    <property type="entry name" value="ARAC-FAMILY TRANSCRIPTIONAL REGULATOR"/>
    <property type="match status" value="1"/>
</dbReference>
<proteinExistence type="predicted"/>
<dbReference type="Pfam" id="PF02311">
    <property type="entry name" value="AraC_binding"/>
    <property type="match status" value="1"/>
</dbReference>
<sequence>MKNKSREIIQYPSVQGIALTEEESPVEFPDHWHNAAEFTLALKSGGKYMINGKSYTLSKGDLLLVWPRELHSVIHVPKGSSLIIQFSSDPLEHNLDLLSASKYMNDIHHISMKNEPALAKNIHDIISEMRKYYSEKKYFTETKCKLCINKILLLIGEHAINEWQIQMSGAPASTVVWSHIQTACDYIAEHSTDNLTQNEVAAHIGLSPYYFSKIFKECMRISFPEYLSKLRVRTAIGLLSYENLSITECAFQSGFQSTTAFNKAFREITGCSPRDYRKLHRLTPAPAGSQLY</sequence>
<dbReference type="AlphaFoldDB" id="A0A1T4QCF3"/>